<evidence type="ECO:0000256" key="14">
    <source>
        <dbReference type="SAM" id="Phobius"/>
    </source>
</evidence>
<keyword evidence="5 14" id="KW-0812">Transmembrane</keyword>
<feature type="non-terminal residue" evidence="16">
    <location>
        <position position="1"/>
    </location>
</feature>
<evidence type="ECO:0000256" key="13">
    <source>
        <dbReference type="ARBA" id="ARBA00023198"/>
    </source>
</evidence>
<feature type="transmembrane region" description="Helical" evidence="14">
    <location>
        <begin position="440"/>
        <end position="463"/>
    </location>
</feature>
<keyword evidence="13" id="KW-0395">Inflammatory response</keyword>
<dbReference type="PROSITE" id="PS51450">
    <property type="entry name" value="LRR"/>
    <property type="match status" value="2"/>
</dbReference>
<evidence type="ECO:0000256" key="3">
    <source>
        <dbReference type="ARBA" id="ARBA00022588"/>
    </source>
</evidence>
<dbReference type="FunFam" id="3.40.50.10140:FF:000001">
    <property type="entry name" value="Toll-like receptor 2"/>
    <property type="match status" value="1"/>
</dbReference>
<dbReference type="AlphaFoldDB" id="A0A7K8HXB0"/>
<dbReference type="Pfam" id="PF01582">
    <property type="entry name" value="TIR"/>
    <property type="match status" value="1"/>
</dbReference>
<keyword evidence="3" id="KW-0399">Innate immunity</keyword>
<evidence type="ECO:0000256" key="1">
    <source>
        <dbReference type="ARBA" id="ARBA00004479"/>
    </source>
</evidence>
<comment type="similarity">
    <text evidence="2">Belongs to the Toll-like receptor family.</text>
</comment>
<dbReference type="InterPro" id="IPR003591">
    <property type="entry name" value="Leu-rich_rpt_typical-subtyp"/>
</dbReference>
<dbReference type="FunFam" id="3.80.10.10:FF:001359">
    <property type="entry name" value="Toll-like receptor 1"/>
    <property type="match status" value="1"/>
</dbReference>
<evidence type="ECO:0000259" key="15">
    <source>
        <dbReference type="PROSITE" id="PS50104"/>
    </source>
</evidence>
<keyword evidence="4" id="KW-0433">Leucine-rich repeat</keyword>
<comment type="caution">
    <text evidence="16">The sequence shown here is derived from an EMBL/GenBank/DDBJ whole genome shotgun (WGS) entry which is preliminary data.</text>
</comment>
<keyword evidence="11" id="KW-0675">Receptor</keyword>
<keyword evidence="6" id="KW-0732">Signal</keyword>
<evidence type="ECO:0000313" key="17">
    <source>
        <dbReference type="Proteomes" id="UP000557196"/>
    </source>
</evidence>
<protein>
    <submittedName>
        <fullName evidence="16">TLR1 protein</fullName>
    </submittedName>
</protein>
<evidence type="ECO:0000256" key="12">
    <source>
        <dbReference type="ARBA" id="ARBA00023180"/>
    </source>
</evidence>
<dbReference type="InterPro" id="IPR032675">
    <property type="entry name" value="LRR_dom_sf"/>
</dbReference>
<evidence type="ECO:0000256" key="10">
    <source>
        <dbReference type="ARBA" id="ARBA00023136"/>
    </source>
</evidence>
<dbReference type="SMART" id="SM00369">
    <property type="entry name" value="LRR_TYP"/>
    <property type="match status" value="3"/>
</dbReference>
<dbReference type="Proteomes" id="UP000557196">
    <property type="component" value="Unassembled WGS sequence"/>
</dbReference>
<dbReference type="PRINTS" id="PR01537">
    <property type="entry name" value="INTRLKN1R1F"/>
</dbReference>
<dbReference type="InterPro" id="IPR000483">
    <property type="entry name" value="Cys-rich_flank_reg_C"/>
</dbReference>
<dbReference type="EMBL" id="VZTH01013988">
    <property type="protein sequence ID" value="NXC61019.1"/>
    <property type="molecule type" value="Genomic_DNA"/>
</dbReference>
<sequence length="653" mass="75318">MTQNTNFLRSFFLYKCLFALNFWNHVSLSVEDELFKSASSNFPEDGSNQKIKSLPLLYTNSDQSKADFDWVVIQNTTESLSLSEITNNNVKKLVTLLSNFRQGSRLKNLTLTNVSVDWNALMEIFQTVWHSSIEYFNINSVTQLSDINRYKFDYSGTSMKALTVTKILITDLYFLQDYLYRIFADMNIADMTITDSEMIHMLCPSYESPFRYLNFLKNDLTDFLFQKCDNLLQLETLILQKNKFESLPKVSFMTSRMKSLKYLDMSNNLLRHDGADVQCQWAESLTELDLSFNQLADAVFECLPVNVRKLGLQNNQISNVPRAVAELKSLEELNLALNRLADLPGCSGFPSLQFLNIEMNLILTPSADFFQSCPRVRELQAGRNPFKCSCELQAFIRLERQSGGKLFGWPAAYVCEYPEGLRGTELKDFHLSQLACNTTLLLVTALLLTLVLVAAVAFLCIYLDVPWYVRMTWQWTQTKRRAWHNPPGDLGTVLQFHAFISYSERDSLWVKNELIPNLEKGEGCVQLCQHERNFIPGKSIVENIINCIEKSYKSIFVLSPNFVQSEWCHYELYFAHHKLFSENSNSLILILLEPIPPYLIPARYHKLKALMAKRTYLEWPKERSKRALFWANLKAAINVNLPIADENRCGETD</sequence>
<dbReference type="InterPro" id="IPR001611">
    <property type="entry name" value="Leu-rich_rpt"/>
</dbReference>
<dbReference type="GO" id="GO:0038023">
    <property type="term" value="F:signaling receptor activity"/>
    <property type="evidence" value="ECO:0007669"/>
    <property type="project" value="TreeGrafter"/>
</dbReference>
<name>A0A7K8HXB0_9CORV</name>
<feature type="domain" description="TIR" evidence="15">
    <location>
        <begin position="494"/>
        <end position="637"/>
    </location>
</feature>
<dbReference type="InterPro" id="IPR035897">
    <property type="entry name" value="Toll_tir_struct_dom_sf"/>
</dbReference>
<accession>A0A7K8HXB0</accession>
<keyword evidence="8" id="KW-0391">Immunity</keyword>
<evidence type="ECO:0000256" key="2">
    <source>
        <dbReference type="ARBA" id="ARBA00009634"/>
    </source>
</evidence>
<evidence type="ECO:0000256" key="4">
    <source>
        <dbReference type="ARBA" id="ARBA00022614"/>
    </source>
</evidence>
<dbReference type="SUPFAM" id="SSF52200">
    <property type="entry name" value="Toll/Interleukin receptor TIR domain"/>
    <property type="match status" value="1"/>
</dbReference>
<feature type="non-terminal residue" evidence="16">
    <location>
        <position position="653"/>
    </location>
</feature>
<dbReference type="GO" id="GO:0005886">
    <property type="term" value="C:plasma membrane"/>
    <property type="evidence" value="ECO:0007669"/>
    <property type="project" value="TreeGrafter"/>
</dbReference>
<evidence type="ECO:0000256" key="7">
    <source>
        <dbReference type="ARBA" id="ARBA00022737"/>
    </source>
</evidence>
<dbReference type="Gene3D" id="3.80.10.10">
    <property type="entry name" value="Ribonuclease Inhibitor"/>
    <property type="match status" value="1"/>
</dbReference>
<organism evidence="16 17">
    <name type="scientific">Aleadryas rufinucha</name>
    <name type="common">rufous-naped whistler</name>
    <dbReference type="NCBI Taxonomy" id="461220"/>
    <lineage>
        <taxon>Eukaryota</taxon>
        <taxon>Metazoa</taxon>
        <taxon>Chordata</taxon>
        <taxon>Craniata</taxon>
        <taxon>Vertebrata</taxon>
        <taxon>Euteleostomi</taxon>
        <taxon>Archelosauria</taxon>
        <taxon>Archosauria</taxon>
        <taxon>Dinosauria</taxon>
        <taxon>Saurischia</taxon>
        <taxon>Theropoda</taxon>
        <taxon>Coelurosauria</taxon>
        <taxon>Aves</taxon>
        <taxon>Neognathae</taxon>
        <taxon>Neoaves</taxon>
        <taxon>Telluraves</taxon>
        <taxon>Australaves</taxon>
        <taxon>Passeriformes</taxon>
        <taxon>Corvoidea</taxon>
        <taxon>Pachycephalidae</taxon>
        <taxon>Aleadryas</taxon>
    </lineage>
</organism>
<evidence type="ECO:0000256" key="9">
    <source>
        <dbReference type="ARBA" id="ARBA00022989"/>
    </source>
</evidence>
<comment type="subcellular location">
    <subcellularLocation>
        <location evidence="1">Membrane</location>
        <topology evidence="1">Single-pass type I membrane protein</topology>
    </subcellularLocation>
</comment>
<dbReference type="GO" id="GO:0071221">
    <property type="term" value="P:cellular response to bacterial lipopeptide"/>
    <property type="evidence" value="ECO:0007669"/>
    <property type="project" value="TreeGrafter"/>
</dbReference>
<dbReference type="PANTHER" id="PTHR24365">
    <property type="entry name" value="TOLL-LIKE RECEPTOR"/>
    <property type="match status" value="1"/>
</dbReference>
<keyword evidence="12" id="KW-0325">Glycoprotein</keyword>
<dbReference type="GO" id="GO:0002224">
    <property type="term" value="P:toll-like receptor signaling pathway"/>
    <property type="evidence" value="ECO:0007669"/>
    <property type="project" value="TreeGrafter"/>
</dbReference>
<keyword evidence="9 14" id="KW-1133">Transmembrane helix</keyword>
<dbReference type="SUPFAM" id="SSF52058">
    <property type="entry name" value="L domain-like"/>
    <property type="match status" value="1"/>
</dbReference>
<dbReference type="PROSITE" id="PS50104">
    <property type="entry name" value="TIR"/>
    <property type="match status" value="1"/>
</dbReference>
<evidence type="ECO:0000256" key="5">
    <source>
        <dbReference type="ARBA" id="ARBA00022692"/>
    </source>
</evidence>
<evidence type="ECO:0000256" key="11">
    <source>
        <dbReference type="ARBA" id="ARBA00023170"/>
    </source>
</evidence>
<evidence type="ECO:0000256" key="8">
    <source>
        <dbReference type="ARBA" id="ARBA00022859"/>
    </source>
</evidence>
<dbReference type="InterPro" id="IPR000157">
    <property type="entry name" value="TIR_dom"/>
</dbReference>
<proteinExistence type="inferred from homology"/>
<dbReference type="GO" id="GO:0071723">
    <property type="term" value="F:lipopeptide binding"/>
    <property type="evidence" value="ECO:0007669"/>
    <property type="project" value="TreeGrafter"/>
</dbReference>
<gene>
    <name evidence="16" type="primary">Tlr1</name>
    <name evidence="16" type="ORF">ALERUF_R10352</name>
</gene>
<dbReference type="Pfam" id="PF13855">
    <property type="entry name" value="LRR_8"/>
    <property type="match status" value="2"/>
</dbReference>
<dbReference type="GO" id="GO:0035663">
    <property type="term" value="F:Toll-like receptor 2 binding"/>
    <property type="evidence" value="ECO:0007669"/>
    <property type="project" value="TreeGrafter"/>
</dbReference>
<evidence type="ECO:0000313" key="16">
    <source>
        <dbReference type="EMBL" id="NXC61019.1"/>
    </source>
</evidence>
<keyword evidence="10 14" id="KW-0472">Membrane</keyword>
<dbReference type="Gene3D" id="3.40.50.10140">
    <property type="entry name" value="Toll/interleukin-1 receptor homology (TIR) domain"/>
    <property type="match status" value="1"/>
</dbReference>
<evidence type="ECO:0000256" key="6">
    <source>
        <dbReference type="ARBA" id="ARBA00022729"/>
    </source>
</evidence>
<dbReference type="PANTHER" id="PTHR24365:SF422">
    <property type="entry name" value="TOLL-LIKE RECEPTOR 6"/>
    <property type="match status" value="1"/>
</dbReference>
<keyword evidence="7" id="KW-0677">Repeat</keyword>
<dbReference type="GO" id="GO:0006954">
    <property type="term" value="P:inflammatory response"/>
    <property type="evidence" value="ECO:0007669"/>
    <property type="project" value="UniProtKB-KW"/>
</dbReference>
<dbReference type="SMART" id="SM00082">
    <property type="entry name" value="LRRCT"/>
    <property type="match status" value="1"/>
</dbReference>
<reference evidence="16 17" key="1">
    <citation type="submission" date="2019-09" db="EMBL/GenBank/DDBJ databases">
        <title>Bird 10,000 Genomes (B10K) Project - Family phase.</title>
        <authorList>
            <person name="Zhang G."/>
        </authorList>
    </citation>
    <scope>NUCLEOTIDE SEQUENCE [LARGE SCALE GENOMIC DNA]</scope>
    <source>
        <strain evidence="16">B10K-DU-029-36</strain>
        <tissue evidence="16">Muscle</tissue>
    </source>
</reference>
<dbReference type="SMART" id="SM00255">
    <property type="entry name" value="TIR"/>
    <property type="match status" value="1"/>
</dbReference>
<keyword evidence="17" id="KW-1185">Reference proteome</keyword>
<dbReference type="GO" id="GO:0045087">
    <property type="term" value="P:innate immune response"/>
    <property type="evidence" value="ECO:0007669"/>
    <property type="project" value="UniProtKB-KW"/>
</dbReference>